<evidence type="ECO:0000313" key="8">
    <source>
        <dbReference type="EMBL" id="GAQ94956.1"/>
    </source>
</evidence>
<evidence type="ECO:0000256" key="1">
    <source>
        <dbReference type="ARBA" id="ARBA00002368"/>
    </source>
</evidence>
<dbReference type="EC" id="3.5.2.3" evidence="6"/>
<dbReference type="CDD" id="cd01317">
    <property type="entry name" value="DHOase_IIa"/>
    <property type="match status" value="1"/>
</dbReference>
<comment type="caution">
    <text evidence="6">Lacks conserved residue(s) required for the propagation of feature annotation.</text>
</comment>
<comment type="function">
    <text evidence="1 6">Catalyzes the reversible cyclization of carbamoyl aspartate to dihydroorotate.</text>
</comment>
<feature type="active site" evidence="6">
    <location>
        <position position="320"/>
    </location>
</feature>
<feature type="binding site" evidence="6">
    <location>
        <position position="194"/>
    </location>
    <ligand>
        <name>Zn(2+)</name>
        <dbReference type="ChEBI" id="CHEBI:29105"/>
        <label>2</label>
    </ligand>
</feature>
<comment type="caution">
    <text evidence="8">The sequence shown here is derived from an EMBL/GenBank/DDBJ whole genome shotgun (WGS) entry which is preliminary data.</text>
</comment>
<evidence type="ECO:0000256" key="5">
    <source>
        <dbReference type="ARBA" id="ARBA00022975"/>
    </source>
</evidence>
<dbReference type="GO" id="GO:0004038">
    <property type="term" value="F:allantoinase activity"/>
    <property type="evidence" value="ECO:0007669"/>
    <property type="project" value="TreeGrafter"/>
</dbReference>
<dbReference type="NCBIfam" id="TIGR00857">
    <property type="entry name" value="pyrC_multi"/>
    <property type="match status" value="1"/>
</dbReference>
<dbReference type="OrthoDB" id="9765462at2"/>
<keyword evidence="4 6" id="KW-0378">Hydrolase</keyword>
<dbReference type="PANTHER" id="PTHR43668">
    <property type="entry name" value="ALLANTOINASE"/>
    <property type="match status" value="1"/>
</dbReference>
<dbReference type="RefSeq" id="WP_059176362.1">
    <property type="nucleotide sequence ID" value="NZ_BCNO01000001.1"/>
</dbReference>
<dbReference type="InterPro" id="IPR024403">
    <property type="entry name" value="DHOase_cat"/>
</dbReference>
<dbReference type="UniPathway" id="UPA00070">
    <property type="reaction ID" value="UER00117"/>
</dbReference>
<evidence type="ECO:0000256" key="2">
    <source>
        <dbReference type="ARBA" id="ARBA00010286"/>
    </source>
</evidence>
<feature type="binding site" evidence="6">
    <location>
        <position position="167"/>
    </location>
    <ligand>
        <name>Zn(2+)</name>
        <dbReference type="ChEBI" id="CHEBI:29105"/>
        <label>1</label>
    </ligand>
</feature>
<feature type="domain" description="Dihydroorotase catalytic" evidence="7">
    <location>
        <begin position="67"/>
        <end position="252"/>
    </location>
</feature>
<keyword evidence="5 6" id="KW-0665">Pyrimidine biosynthesis</keyword>
<dbReference type="GO" id="GO:0004151">
    <property type="term" value="F:dihydroorotase activity"/>
    <property type="evidence" value="ECO:0007669"/>
    <property type="project" value="UniProtKB-UniRule"/>
</dbReference>
<dbReference type="InterPro" id="IPR050138">
    <property type="entry name" value="DHOase/Allantoinase_Hydrolase"/>
</dbReference>
<dbReference type="Pfam" id="PF12890">
    <property type="entry name" value="DHOase"/>
    <property type="match status" value="1"/>
</dbReference>
<comment type="catalytic activity">
    <reaction evidence="6">
        <text>(S)-dihydroorotate + H2O = N-carbamoyl-L-aspartate + H(+)</text>
        <dbReference type="Rhea" id="RHEA:24296"/>
        <dbReference type="ChEBI" id="CHEBI:15377"/>
        <dbReference type="ChEBI" id="CHEBI:15378"/>
        <dbReference type="ChEBI" id="CHEBI:30864"/>
        <dbReference type="ChEBI" id="CHEBI:32814"/>
        <dbReference type="EC" id="3.5.2.3"/>
    </reaction>
</comment>
<dbReference type="GO" id="GO:0006145">
    <property type="term" value="P:purine nucleobase catabolic process"/>
    <property type="evidence" value="ECO:0007669"/>
    <property type="project" value="TreeGrafter"/>
</dbReference>
<dbReference type="AlphaFoldDB" id="A0A0U9HPJ7"/>
<feature type="binding site" evidence="6">
    <location>
        <position position="77"/>
    </location>
    <ligand>
        <name>Zn(2+)</name>
        <dbReference type="ChEBI" id="CHEBI:29105"/>
        <label>1</label>
    </ligand>
</feature>
<dbReference type="HAMAP" id="MF_00220_B">
    <property type="entry name" value="PyrC_classI_B"/>
    <property type="match status" value="1"/>
</dbReference>
<keyword evidence="3 6" id="KW-0479">Metal-binding</keyword>
<evidence type="ECO:0000256" key="4">
    <source>
        <dbReference type="ARBA" id="ARBA00022801"/>
    </source>
</evidence>
<comment type="similarity">
    <text evidence="2 6">Belongs to the metallo-dependent hydrolases superfamily. DHOase family. Class I DHOase subfamily.</text>
</comment>
<dbReference type="GO" id="GO:0044205">
    <property type="term" value="P:'de novo' UMP biosynthetic process"/>
    <property type="evidence" value="ECO:0007669"/>
    <property type="project" value="UniProtKB-UniRule"/>
</dbReference>
<dbReference type="STRING" id="86166.TAGGR_11154"/>
<accession>A0A0U9HPJ7</accession>
<sequence>MIIKIYNVNLIDPFTNKEGVVDIVIEDGIIAKLNFKSSDINDLVASNSQIIVVQPDFIEINGEGLYVFPGLIDMHTHLREPGYEYKETIRTGTLAAVRGGFTSVCCMANTNPVNDNPEVTYYILAKAKEEGSCDVYPIGAITKGLKGEELSEMIMLKQAGCVGFSDDGMPVMNSLIMRRALQYSKAIDAPIISHCEDFTLSENGAMNEGKLSFYMGLKGISKAAEEVMVARDIILSKYSKGTLHIAHVSTKGSVELIKRAKEEGIKVTAETCPHYFTLTEEALKDYNTSAKVNPPLRTEEDKEAIKEALRSGIIDVIATDHAPHSLDDKNTPFEQAANGISGLETALALSLRLVHDEVLSLNKLIEKFTVNPAKILKLEKSGIKEGQEADLILVDINKEWIVKKEDFASLGKNTPFDGWKLKGKVLLTIKGKKVFNMLKEDK</sequence>
<keyword evidence="9" id="KW-1185">Reference proteome</keyword>
<keyword evidence="6" id="KW-0862">Zinc</keyword>
<dbReference type="Gene3D" id="2.30.40.10">
    <property type="entry name" value="Urease, subunit C, domain 1"/>
    <property type="match status" value="1"/>
</dbReference>
<dbReference type="GO" id="GO:0008270">
    <property type="term" value="F:zinc ion binding"/>
    <property type="evidence" value="ECO:0007669"/>
    <property type="project" value="UniProtKB-UniRule"/>
</dbReference>
<dbReference type="PROSITE" id="PS00483">
    <property type="entry name" value="DIHYDROOROTASE_2"/>
    <property type="match status" value="1"/>
</dbReference>
<dbReference type="SUPFAM" id="SSF51556">
    <property type="entry name" value="Metallo-dependent hydrolases"/>
    <property type="match status" value="1"/>
</dbReference>
<evidence type="ECO:0000256" key="3">
    <source>
        <dbReference type="ARBA" id="ARBA00022723"/>
    </source>
</evidence>
<feature type="binding site" evidence="6">
    <location>
        <begin position="77"/>
        <end position="79"/>
    </location>
    <ligand>
        <name>substrate</name>
    </ligand>
</feature>
<reference evidence="9" key="1">
    <citation type="submission" date="2016-01" db="EMBL/GenBank/DDBJ databases">
        <title>Draft genome sequence of Thermodesulfovibrio aggregans strain TGE-P1.</title>
        <authorList>
            <person name="Sekiguchi Y."/>
            <person name="Ohashi A."/>
            <person name="Matsuura N."/>
            <person name="Tourlousse M.D."/>
        </authorList>
    </citation>
    <scope>NUCLEOTIDE SEQUENCE [LARGE SCALE GENOMIC DNA]</scope>
    <source>
        <strain evidence="9">TGE-P1</strain>
    </source>
</reference>
<evidence type="ECO:0000259" key="7">
    <source>
        <dbReference type="Pfam" id="PF12890"/>
    </source>
</evidence>
<organism evidence="8 9">
    <name type="scientific">Thermodesulfovibrio aggregans</name>
    <dbReference type="NCBI Taxonomy" id="86166"/>
    <lineage>
        <taxon>Bacteria</taxon>
        <taxon>Pseudomonadati</taxon>
        <taxon>Nitrospirota</taxon>
        <taxon>Thermodesulfovibrionia</taxon>
        <taxon>Thermodesulfovibrionales</taxon>
        <taxon>Thermodesulfovibrionaceae</taxon>
        <taxon>Thermodesulfovibrio</taxon>
    </lineage>
</organism>
<dbReference type="InterPro" id="IPR002195">
    <property type="entry name" value="Dihydroorotase_CS"/>
</dbReference>
<dbReference type="Proteomes" id="UP000054976">
    <property type="component" value="Unassembled WGS sequence"/>
</dbReference>
<feature type="binding site" evidence="6">
    <location>
        <position position="293"/>
    </location>
    <ligand>
        <name>substrate</name>
    </ligand>
</feature>
<dbReference type="InterPro" id="IPR004722">
    <property type="entry name" value="DHOase"/>
</dbReference>
<feature type="binding site" evidence="6">
    <location>
        <position position="109"/>
    </location>
    <ligand>
        <name>substrate</name>
    </ligand>
</feature>
<feature type="binding site" evidence="6">
    <location>
        <position position="167"/>
    </location>
    <ligand>
        <name>Zn(2+)</name>
        <dbReference type="ChEBI" id="CHEBI:29105"/>
        <label>2</label>
    </ligand>
</feature>
<evidence type="ECO:0000256" key="6">
    <source>
        <dbReference type="HAMAP-Rule" id="MF_00220"/>
    </source>
</evidence>
<feature type="binding site" evidence="6">
    <location>
        <position position="247"/>
    </location>
    <ligand>
        <name>Zn(2+)</name>
        <dbReference type="ChEBI" id="CHEBI:29105"/>
        <label>2</label>
    </ligand>
</feature>
<gene>
    <name evidence="6" type="primary">pyrC</name>
    <name evidence="8" type="ORF">TAGGR_11154</name>
</gene>
<proteinExistence type="inferred from homology"/>
<dbReference type="SUPFAM" id="SSF51338">
    <property type="entry name" value="Composite domain of metallo-dependent hydrolases"/>
    <property type="match status" value="1"/>
</dbReference>
<protein>
    <recommendedName>
        <fullName evidence="6">Dihydroorotase</fullName>
        <shortName evidence="6">DHOase</shortName>
        <ecNumber evidence="6">3.5.2.3</ecNumber>
    </recommendedName>
</protein>
<dbReference type="PANTHER" id="PTHR43668:SF2">
    <property type="entry name" value="ALLANTOINASE"/>
    <property type="match status" value="1"/>
</dbReference>
<feature type="binding site" evidence="6">
    <location>
        <position position="324"/>
    </location>
    <ligand>
        <name>substrate</name>
    </ligand>
</feature>
<dbReference type="InterPro" id="IPR032466">
    <property type="entry name" value="Metal_Hydrolase"/>
</dbReference>
<name>A0A0U9HPJ7_9BACT</name>
<evidence type="ECO:0000313" key="9">
    <source>
        <dbReference type="Proteomes" id="UP000054976"/>
    </source>
</evidence>
<dbReference type="GO" id="GO:0005737">
    <property type="term" value="C:cytoplasm"/>
    <property type="evidence" value="ECO:0007669"/>
    <property type="project" value="TreeGrafter"/>
</dbReference>
<dbReference type="EMBL" id="BCNO01000001">
    <property type="protein sequence ID" value="GAQ94956.1"/>
    <property type="molecule type" value="Genomic_DNA"/>
</dbReference>
<feature type="binding site" evidence="6">
    <location>
        <position position="75"/>
    </location>
    <ligand>
        <name>Zn(2+)</name>
        <dbReference type="ChEBI" id="CHEBI:29105"/>
        <label>1</label>
    </ligand>
</feature>
<comment type="pathway">
    <text evidence="6">Pyrimidine metabolism; UMP biosynthesis via de novo pathway; (S)-dihydroorotate from bicarbonate: step 3/3.</text>
</comment>
<dbReference type="Gene3D" id="3.20.20.140">
    <property type="entry name" value="Metal-dependent hydrolases"/>
    <property type="match status" value="1"/>
</dbReference>
<feature type="binding site" evidence="6">
    <location>
        <position position="320"/>
    </location>
    <ligand>
        <name>Zn(2+)</name>
        <dbReference type="ChEBI" id="CHEBI:29105"/>
        <label>1</label>
    </ligand>
</feature>
<comment type="cofactor">
    <cofactor evidence="6">
        <name>Zn(2+)</name>
        <dbReference type="ChEBI" id="CHEBI:29105"/>
    </cofactor>
    <text evidence="6">Binds 2 Zn(2+) ions per subunit.</text>
</comment>
<dbReference type="InterPro" id="IPR011059">
    <property type="entry name" value="Metal-dep_hydrolase_composite"/>
</dbReference>